<dbReference type="NCBIfam" id="TIGR02831">
    <property type="entry name" value="spo_II_M"/>
    <property type="match status" value="1"/>
</dbReference>
<evidence type="ECO:0000313" key="3">
    <source>
        <dbReference type="EMBL" id="PWU68589.1"/>
    </source>
</evidence>
<keyword evidence="1" id="KW-1003">Cell membrane</keyword>
<evidence type="ECO:0000313" key="4">
    <source>
        <dbReference type="Proteomes" id="UP000245624"/>
    </source>
</evidence>
<keyword evidence="4" id="KW-1185">Reference proteome</keyword>
<dbReference type="InterPro" id="IPR002798">
    <property type="entry name" value="SpoIIM-like"/>
</dbReference>
<organism evidence="3 4">
    <name type="scientific">Gracilibacillus dipsosauri</name>
    <dbReference type="NCBI Taxonomy" id="178340"/>
    <lineage>
        <taxon>Bacteria</taxon>
        <taxon>Bacillati</taxon>
        <taxon>Bacillota</taxon>
        <taxon>Bacilli</taxon>
        <taxon>Bacillales</taxon>
        <taxon>Bacillaceae</taxon>
        <taxon>Gracilibacillus</taxon>
    </lineage>
</organism>
<sequence>MLKKRNHIVAHLNQHYTIYIFTIILFLTGIIFGAIIVNSMSFIQKQDLFFYLERFFQNFLVEDGVTRKALFQNAMLYHIQFLALLFFLGLAVIGLPIIWVLLFVKGVAIGFTVGYFVNQLGWKGLLFSFSAIAPQNLIVIPVYIMASVFAMIFSFTLIQSIFSKRYKLPVLQVFYRYIALFVLLIIGASVAAVLETVVSFESMKLISEQILK</sequence>
<name>A0A317L459_9BACI</name>
<comment type="function">
    <text evidence="1">Required for complete septum migration and engulfment of the forespore compartment during sporulation. Required for stabilizing and recruiting of SpoIIP to the septal membrane.</text>
</comment>
<feature type="transmembrane region" description="Helical" evidence="2">
    <location>
        <begin position="16"/>
        <end position="37"/>
    </location>
</feature>
<dbReference type="GO" id="GO:0005886">
    <property type="term" value="C:plasma membrane"/>
    <property type="evidence" value="ECO:0007669"/>
    <property type="project" value="UniProtKB-SubCell"/>
</dbReference>
<keyword evidence="2" id="KW-1133">Transmembrane helix</keyword>
<comment type="subunit">
    <text evidence="1">Component of the MPD complex composed of SpoIIM, SpoIIP and SpoIID.</text>
</comment>
<dbReference type="PIRSF" id="PIRSF038973">
    <property type="entry name" value="SpoIIM"/>
    <property type="match status" value="1"/>
</dbReference>
<reference evidence="3 4" key="1">
    <citation type="submission" date="2018-05" db="EMBL/GenBank/DDBJ databases">
        <title>Genomic analysis of Gracilibacillus dipsosauri DD1 reveals novel features of a salt-tolerant amylase.</title>
        <authorList>
            <person name="Deutch C.E."/>
            <person name="Yang S."/>
        </authorList>
    </citation>
    <scope>NUCLEOTIDE SEQUENCE [LARGE SCALE GENOMIC DNA]</scope>
    <source>
        <strain evidence="3 4">DD1</strain>
    </source>
</reference>
<dbReference type="AlphaFoldDB" id="A0A317L459"/>
<protein>
    <recommendedName>
        <fullName evidence="1">Stage II sporulation protein M</fullName>
    </recommendedName>
</protein>
<comment type="subcellular location">
    <subcellularLocation>
        <location evidence="1">Cell membrane</location>
        <topology evidence="1">Multi-pass membrane protein</topology>
    </subcellularLocation>
    <text evidence="1">Localizes to the sporulation septum and to the second division site within the mother cell. Before the start of engulfment localizes to the septal midpoint, then spreads throughout the septum prior to becoming enriched at the leading edge of the engulfing membrane, where it remains until the completion of membrane migration. Some remain partially trapped at the septum during engulfment and upon completion of engulfment become dispersed in the outer forespore membrane. Localization of the MPD complex to the septal membrane is dependent on SpoIIB.</text>
</comment>
<evidence type="ECO:0000256" key="1">
    <source>
        <dbReference type="PIRNR" id="PIRNR038973"/>
    </source>
</evidence>
<dbReference type="RefSeq" id="WP_054859332.1">
    <property type="nucleotide sequence ID" value="NZ_JAJUIE010000002.1"/>
</dbReference>
<accession>A0A317L459</accession>
<feature type="transmembrane region" description="Helical" evidence="2">
    <location>
        <begin position="137"/>
        <end position="162"/>
    </location>
</feature>
<keyword evidence="1 2" id="KW-0472">Membrane</keyword>
<keyword evidence="1" id="KW-0749">Sporulation</keyword>
<dbReference type="EMBL" id="QGTD01000008">
    <property type="protein sequence ID" value="PWU68589.1"/>
    <property type="molecule type" value="Genomic_DNA"/>
</dbReference>
<comment type="caution">
    <text evidence="3">The sequence shown here is derived from an EMBL/GenBank/DDBJ whole genome shotgun (WGS) entry which is preliminary data.</text>
</comment>
<proteinExistence type="predicted"/>
<dbReference type="Proteomes" id="UP000245624">
    <property type="component" value="Unassembled WGS sequence"/>
</dbReference>
<dbReference type="OrthoDB" id="2065033at2"/>
<feature type="transmembrane region" description="Helical" evidence="2">
    <location>
        <begin position="174"/>
        <end position="194"/>
    </location>
</feature>
<feature type="transmembrane region" description="Helical" evidence="2">
    <location>
        <begin position="84"/>
        <end position="117"/>
    </location>
</feature>
<dbReference type="GO" id="GO:0030435">
    <property type="term" value="P:sporulation resulting in formation of a cellular spore"/>
    <property type="evidence" value="ECO:0007669"/>
    <property type="project" value="UniProtKB-KW"/>
</dbReference>
<gene>
    <name evidence="3" type="primary">spoIIM</name>
    <name evidence="3" type="ORF">DLJ74_09130</name>
</gene>
<dbReference type="Pfam" id="PF01944">
    <property type="entry name" value="SpoIIM"/>
    <property type="match status" value="1"/>
</dbReference>
<keyword evidence="1 2" id="KW-0812">Transmembrane</keyword>
<evidence type="ECO:0000256" key="2">
    <source>
        <dbReference type="SAM" id="Phobius"/>
    </source>
</evidence>
<dbReference type="InterPro" id="IPR014196">
    <property type="entry name" value="SpoIIM"/>
</dbReference>